<dbReference type="Proteomes" id="UP000182658">
    <property type="component" value="Unassembled WGS sequence"/>
</dbReference>
<dbReference type="Gene3D" id="3.50.50.60">
    <property type="entry name" value="FAD/NAD(P)-binding domain"/>
    <property type="match status" value="1"/>
</dbReference>
<keyword evidence="1" id="KW-0285">Flavoprotein</keyword>
<dbReference type="EMBL" id="KV875096">
    <property type="protein sequence ID" value="OIW31081.1"/>
    <property type="molecule type" value="Genomic_DNA"/>
</dbReference>
<dbReference type="PANTHER" id="PTHR23023">
    <property type="entry name" value="DIMETHYLANILINE MONOOXYGENASE"/>
    <property type="match status" value="1"/>
</dbReference>
<keyword evidence="6" id="KW-1185">Reference proteome</keyword>
<dbReference type="SUPFAM" id="SSF51905">
    <property type="entry name" value="FAD/NAD(P)-binding domain"/>
    <property type="match status" value="2"/>
</dbReference>
<evidence type="ECO:0000256" key="3">
    <source>
        <dbReference type="ARBA" id="ARBA00023002"/>
    </source>
</evidence>
<dbReference type="Pfam" id="PF13738">
    <property type="entry name" value="Pyr_redox_3"/>
    <property type="match status" value="1"/>
</dbReference>
<reference evidence="5 6" key="1">
    <citation type="submission" date="2016-10" db="EMBL/GenBank/DDBJ databases">
        <title>Draft genome sequence of Coniochaeta ligniaria NRRL30616, a lignocellulolytic fungus for bioabatement of inhibitors in plant biomass hydrolysates.</title>
        <authorList>
            <consortium name="DOE Joint Genome Institute"/>
            <person name="Jimenez D.J."/>
            <person name="Hector R.E."/>
            <person name="Riley R."/>
            <person name="Sun H."/>
            <person name="Grigoriev I.V."/>
            <person name="Van Elsas J.D."/>
            <person name="Nichols N.N."/>
        </authorList>
    </citation>
    <scope>NUCLEOTIDE SEQUENCE [LARGE SCALE GENOMIC DNA]</scope>
    <source>
        <strain evidence="5 6">NRRL 30616</strain>
    </source>
</reference>
<dbReference type="OrthoDB" id="2915840at2759"/>
<gene>
    <name evidence="5" type="ORF">CONLIGDRAFT_630980</name>
</gene>
<evidence type="ECO:0000256" key="2">
    <source>
        <dbReference type="ARBA" id="ARBA00022827"/>
    </source>
</evidence>
<sequence>MQAENVEKVDVVVVGAGWSGLIAAKTYLDFVPDANLLIIDNQATLGGTWAQERLYPTLYAQTKLGLFEYSCYPMRDEGITADGYISCKTIHTYLCEFAEDFGLTRRARLRSSVTKVERLPAGNGWTLDVSGARPGTLQCDKLIWAAGAISEPNMPCYPQSAGFIAPIIHSGDTGKHLDAIEKTQSVTVVGGGKSAFDTVFLLLQAGKTVNWVIRDGGSGPLSMMPPTILGVFNSMEVVSTRFLQLFGASIMHTDGLGYQFIHKTRLGRALAGAWWKTVNHIAVWANGYNNSPNADKLRPVSRDNGIFWAASGLGAASVPDYWKVFHAGDCTVHRGEIDSLTEKNTVVLRGGERFQTDTIIMCTGFAASTRAFGDDLKPLCGLAANPPGSEQEKNWADLETQADSTVDELLPVLSRPPPGLDAQTLGSKSTSSEGPSRHYRRVISPYLAAQGDRSLFFLCLLHTVSTPLVVEMQSLWGVAFMLGLLDVPGLADMEREAALWNAWTRKRYPGIGRTHSYAVFDFQSYLDQLLGDLGVRTHRKGNILSDMFVPSRPRDYRGVADEFRAVLQVRHLRTEGKLLGAGSDGEAEPLVSADGNGHANGYAK</sequence>
<dbReference type="AlphaFoldDB" id="A0A1J7JCM0"/>
<protein>
    <submittedName>
        <fullName evidence="5">Cofactor FMO1 FAD enzyme</fullName>
    </submittedName>
</protein>
<evidence type="ECO:0000256" key="4">
    <source>
        <dbReference type="SAM" id="MobiDB-lite"/>
    </source>
</evidence>
<dbReference type="GO" id="GO:0016491">
    <property type="term" value="F:oxidoreductase activity"/>
    <property type="evidence" value="ECO:0007669"/>
    <property type="project" value="UniProtKB-KW"/>
</dbReference>
<dbReference type="InterPro" id="IPR050346">
    <property type="entry name" value="FMO-like"/>
</dbReference>
<proteinExistence type="predicted"/>
<organism evidence="5 6">
    <name type="scientific">Coniochaeta ligniaria NRRL 30616</name>
    <dbReference type="NCBI Taxonomy" id="1408157"/>
    <lineage>
        <taxon>Eukaryota</taxon>
        <taxon>Fungi</taxon>
        <taxon>Dikarya</taxon>
        <taxon>Ascomycota</taxon>
        <taxon>Pezizomycotina</taxon>
        <taxon>Sordariomycetes</taxon>
        <taxon>Sordariomycetidae</taxon>
        <taxon>Coniochaetales</taxon>
        <taxon>Coniochaetaceae</taxon>
        <taxon>Coniochaeta</taxon>
    </lineage>
</organism>
<dbReference type="InParanoid" id="A0A1J7JCM0"/>
<feature type="compositionally biased region" description="Polar residues" evidence="4">
    <location>
        <begin position="424"/>
        <end position="434"/>
    </location>
</feature>
<evidence type="ECO:0000313" key="6">
    <source>
        <dbReference type="Proteomes" id="UP000182658"/>
    </source>
</evidence>
<evidence type="ECO:0000256" key="1">
    <source>
        <dbReference type="ARBA" id="ARBA00022630"/>
    </source>
</evidence>
<keyword evidence="3" id="KW-0560">Oxidoreductase</keyword>
<dbReference type="PRINTS" id="PR00411">
    <property type="entry name" value="PNDRDTASEI"/>
</dbReference>
<evidence type="ECO:0000313" key="5">
    <source>
        <dbReference type="EMBL" id="OIW31081.1"/>
    </source>
</evidence>
<feature type="region of interest" description="Disordered" evidence="4">
    <location>
        <begin position="416"/>
        <end position="437"/>
    </location>
</feature>
<feature type="region of interest" description="Disordered" evidence="4">
    <location>
        <begin position="583"/>
        <end position="604"/>
    </location>
</feature>
<dbReference type="InterPro" id="IPR036188">
    <property type="entry name" value="FAD/NAD-bd_sf"/>
</dbReference>
<accession>A0A1J7JCM0</accession>
<name>A0A1J7JCM0_9PEZI</name>
<keyword evidence="2" id="KW-0274">FAD</keyword>